<sequence length="68" mass="8100">MHMKPKVREVAVRFFIGLDKNRQVNFELWKEAQVYGDIQLLPFVDYYSLLTLKTIAICIMGVRTFKYL</sequence>
<evidence type="ECO:0000313" key="13">
    <source>
        <dbReference type="EMBL" id="MCE2056052.1"/>
    </source>
</evidence>
<gene>
    <name evidence="13" type="primary">GALT3</name>
    <name evidence="13" type="ORF">HAX54_043970</name>
</gene>
<keyword evidence="5" id="KW-0328">Glycosyltransferase</keyword>
<keyword evidence="7" id="KW-0812">Transmembrane</keyword>
<evidence type="ECO:0000256" key="12">
    <source>
        <dbReference type="ARBA" id="ARBA00023211"/>
    </source>
</evidence>
<organism evidence="13 14">
    <name type="scientific">Datura stramonium</name>
    <name type="common">Jimsonweed</name>
    <name type="synonym">Common thornapple</name>
    <dbReference type="NCBI Taxonomy" id="4076"/>
    <lineage>
        <taxon>Eukaryota</taxon>
        <taxon>Viridiplantae</taxon>
        <taxon>Streptophyta</taxon>
        <taxon>Embryophyta</taxon>
        <taxon>Tracheophyta</taxon>
        <taxon>Spermatophyta</taxon>
        <taxon>Magnoliopsida</taxon>
        <taxon>eudicotyledons</taxon>
        <taxon>Gunneridae</taxon>
        <taxon>Pentapetalae</taxon>
        <taxon>asterids</taxon>
        <taxon>lamiids</taxon>
        <taxon>Solanales</taxon>
        <taxon>Solanaceae</taxon>
        <taxon>Solanoideae</taxon>
        <taxon>Datureae</taxon>
        <taxon>Datura</taxon>
    </lineage>
</organism>
<keyword evidence="10" id="KW-0333">Golgi apparatus</keyword>
<evidence type="ECO:0000256" key="7">
    <source>
        <dbReference type="ARBA" id="ARBA00022692"/>
    </source>
</evidence>
<evidence type="ECO:0000256" key="10">
    <source>
        <dbReference type="ARBA" id="ARBA00023034"/>
    </source>
</evidence>
<reference evidence="13 14" key="1">
    <citation type="journal article" date="2021" name="BMC Genomics">
        <title>Datura genome reveals duplications of psychoactive alkaloid biosynthetic genes and high mutation rate following tissue culture.</title>
        <authorList>
            <person name="Rajewski A."/>
            <person name="Carter-House D."/>
            <person name="Stajich J."/>
            <person name="Litt A."/>
        </authorList>
    </citation>
    <scope>NUCLEOTIDE SEQUENCE [LARGE SCALE GENOMIC DNA]</scope>
    <source>
        <strain evidence="13">AR-01</strain>
    </source>
</reference>
<keyword evidence="12" id="KW-0464">Manganese</keyword>
<evidence type="ECO:0000256" key="2">
    <source>
        <dbReference type="ARBA" id="ARBA00004323"/>
    </source>
</evidence>
<keyword evidence="14" id="KW-1185">Reference proteome</keyword>
<comment type="pathway">
    <text evidence="3">Protein modification; protein glycosylation.</text>
</comment>
<evidence type="ECO:0000256" key="4">
    <source>
        <dbReference type="ARBA" id="ARBA00008661"/>
    </source>
</evidence>
<evidence type="ECO:0000256" key="8">
    <source>
        <dbReference type="ARBA" id="ARBA00022968"/>
    </source>
</evidence>
<evidence type="ECO:0000256" key="3">
    <source>
        <dbReference type="ARBA" id="ARBA00004922"/>
    </source>
</evidence>
<keyword evidence="9" id="KW-1133">Transmembrane helix</keyword>
<comment type="subcellular location">
    <subcellularLocation>
        <location evidence="2">Golgi apparatus membrane</location>
        <topology evidence="2">Single-pass type II membrane protein</topology>
    </subcellularLocation>
</comment>
<dbReference type="EMBL" id="JACEIK010006656">
    <property type="protein sequence ID" value="MCE2056052.1"/>
    <property type="molecule type" value="Genomic_DNA"/>
</dbReference>
<comment type="similarity">
    <text evidence="4">Belongs to the glycosyltransferase 31 family.</text>
</comment>
<protein>
    <submittedName>
        <fullName evidence="13">Hydroxyproline O-galactosyltransferase galt3</fullName>
    </submittedName>
</protein>
<dbReference type="InterPro" id="IPR002659">
    <property type="entry name" value="Glyco_trans_31"/>
</dbReference>
<keyword evidence="11" id="KW-0472">Membrane</keyword>
<dbReference type="Pfam" id="PF01762">
    <property type="entry name" value="Galactosyl_T"/>
    <property type="match status" value="1"/>
</dbReference>
<dbReference type="Proteomes" id="UP000823775">
    <property type="component" value="Unassembled WGS sequence"/>
</dbReference>
<keyword evidence="6" id="KW-0808">Transferase</keyword>
<keyword evidence="8" id="KW-0735">Signal-anchor</keyword>
<comment type="caution">
    <text evidence="13">The sequence shown here is derived from an EMBL/GenBank/DDBJ whole genome shotgun (WGS) entry which is preliminary data.</text>
</comment>
<name>A0ABS8W227_DATST</name>
<evidence type="ECO:0000256" key="6">
    <source>
        <dbReference type="ARBA" id="ARBA00022679"/>
    </source>
</evidence>
<evidence type="ECO:0000256" key="1">
    <source>
        <dbReference type="ARBA" id="ARBA00001936"/>
    </source>
</evidence>
<evidence type="ECO:0000256" key="5">
    <source>
        <dbReference type="ARBA" id="ARBA00022676"/>
    </source>
</evidence>
<comment type="cofactor">
    <cofactor evidence="1">
        <name>Mn(2+)</name>
        <dbReference type="ChEBI" id="CHEBI:29035"/>
    </cofactor>
</comment>
<evidence type="ECO:0000313" key="14">
    <source>
        <dbReference type="Proteomes" id="UP000823775"/>
    </source>
</evidence>
<proteinExistence type="inferred from homology"/>
<evidence type="ECO:0000256" key="9">
    <source>
        <dbReference type="ARBA" id="ARBA00022989"/>
    </source>
</evidence>
<accession>A0ABS8W227</accession>
<evidence type="ECO:0000256" key="11">
    <source>
        <dbReference type="ARBA" id="ARBA00023136"/>
    </source>
</evidence>